<evidence type="ECO:0000313" key="3">
    <source>
        <dbReference type="EMBL" id="SVA23245.1"/>
    </source>
</evidence>
<evidence type="ECO:0000259" key="2">
    <source>
        <dbReference type="Pfam" id="PF07261"/>
    </source>
</evidence>
<reference evidence="3" key="1">
    <citation type="submission" date="2018-05" db="EMBL/GenBank/DDBJ databases">
        <authorList>
            <person name="Lanie J.A."/>
            <person name="Ng W.-L."/>
            <person name="Kazmierczak K.M."/>
            <person name="Andrzejewski T.M."/>
            <person name="Davidsen T.M."/>
            <person name="Wayne K.J."/>
            <person name="Tettelin H."/>
            <person name="Glass J.I."/>
            <person name="Rusch D."/>
            <person name="Podicherti R."/>
            <person name="Tsui H.-C.T."/>
            <person name="Winkler M.E."/>
        </authorList>
    </citation>
    <scope>NUCLEOTIDE SEQUENCE</scope>
</reference>
<dbReference type="Gene3D" id="1.10.10.630">
    <property type="entry name" value="DnaD domain-like"/>
    <property type="match status" value="1"/>
</dbReference>
<proteinExistence type="predicted"/>
<dbReference type="AlphaFoldDB" id="A0A381U4S6"/>
<sequence>MFPSGTSFTPIPNPLLGPLLTSIEDINELKCILRCLWHIHKKKGPARIVSLTELTTDPVLSSLLAPNEIQSAMEAATRKGIFAKGLLASTRQPEPLFALNTAKDRQSLEKTLSKEAPFEPIIGNDSLLDTPGLPQKNIFFLYETNIGMISPLVAEDLMEAEKQYPWQWIQEAFKISVGLNKRNWRYISSILDRWSKEGKNGGKPRRHSKEDDRKRFIKEYNTRRGQIPSQQ</sequence>
<evidence type="ECO:0000256" key="1">
    <source>
        <dbReference type="SAM" id="MobiDB-lite"/>
    </source>
</evidence>
<feature type="domain" description="DnaB/C C-terminal" evidence="2">
    <location>
        <begin position="139"/>
        <end position="198"/>
    </location>
</feature>
<dbReference type="Pfam" id="PF07261">
    <property type="entry name" value="DnaB_2"/>
    <property type="match status" value="1"/>
</dbReference>
<dbReference type="InterPro" id="IPR006343">
    <property type="entry name" value="DnaB/C_C"/>
</dbReference>
<dbReference type="EMBL" id="UINC01005738">
    <property type="protein sequence ID" value="SVA23245.1"/>
    <property type="molecule type" value="Genomic_DNA"/>
</dbReference>
<accession>A0A381U4S6</accession>
<dbReference type="SUPFAM" id="SSF158499">
    <property type="entry name" value="DnaD domain-like"/>
    <property type="match status" value="1"/>
</dbReference>
<feature type="region of interest" description="Disordered" evidence="1">
    <location>
        <begin position="196"/>
        <end position="231"/>
    </location>
</feature>
<dbReference type="InterPro" id="IPR034829">
    <property type="entry name" value="DnaD-like_sf"/>
</dbReference>
<dbReference type="NCBIfam" id="TIGR01446">
    <property type="entry name" value="DnaD_dom"/>
    <property type="match status" value="1"/>
</dbReference>
<gene>
    <name evidence="3" type="ORF">METZ01_LOCUS76099</name>
</gene>
<name>A0A381U4S6_9ZZZZ</name>
<organism evidence="3">
    <name type="scientific">marine metagenome</name>
    <dbReference type="NCBI Taxonomy" id="408172"/>
    <lineage>
        <taxon>unclassified sequences</taxon>
        <taxon>metagenomes</taxon>
        <taxon>ecological metagenomes</taxon>
    </lineage>
</organism>
<protein>
    <recommendedName>
        <fullName evidence="2">DnaB/C C-terminal domain-containing protein</fullName>
    </recommendedName>
</protein>
<feature type="compositionally biased region" description="Basic and acidic residues" evidence="1">
    <location>
        <begin position="208"/>
        <end position="222"/>
    </location>
</feature>